<gene>
    <name evidence="2" type="ORF">AVDCRST_MAG37-825</name>
</gene>
<dbReference type="AlphaFoldDB" id="A0A6J4Q7A4"/>
<organism evidence="2">
    <name type="scientific">uncultured Rubrobacteraceae bacterium</name>
    <dbReference type="NCBI Taxonomy" id="349277"/>
    <lineage>
        <taxon>Bacteria</taxon>
        <taxon>Bacillati</taxon>
        <taxon>Actinomycetota</taxon>
        <taxon>Rubrobacteria</taxon>
        <taxon>Rubrobacterales</taxon>
        <taxon>Rubrobacteraceae</taxon>
        <taxon>environmental samples</taxon>
    </lineage>
</organism>
<feature type="transmembrane region" description="Helical" evidence="1">
    <location>
        <begin position="37"/>
        <end position="55"/>
    </location>
</feature>
<evidence type="ECO:0000256" key="1">
    <source>
        <dbReference type="SAM" id="Phobius"/>
    </source>
</evidence>
<proteinExistence type="predicted"/>
<feature type="transmembrane region" description="Helical" evidence="1">
    <location>
        <begin position="5"/>
        <end position="25"/>
    </location>
</feature>
<sequence length="128" mass="13024">MTARIFAQVVGVVLLLLGIGGLLLGDGLLGGLLNIDVAEDIVHILTGGILAYVGFGQRNEGVARSVVGVLGVVYLLVGLLGFVLPFLFGLIPSGYTIADNLIHLALGALGIAVGFLSGGEGRSTARRT</sequence>
<keyword evidence="1" id="KW-0812">Transmembrane</keyword>
<evidence type="ECO:0008006" key="3">
    <source>
        <dbReference type="Google" id="ProtNLM"/>
    </source>
</evidence>
<evidence type="ECO:0000313" key="2">
    <source>
        <dbReference type="EMBL" id="CAA9434895.1"/>
    </source>
</evidence>
<accession>A0A6J4Q7A4</accession>
<keyword evidence="1" id="KW-0472">Membrane</keyword>
<dbReference type="EMBL" id="CADCVD010000032">
    <property type="protein sequence ID" value="CAA9434895.1"/>
    <property type="molecule type" value="Genomic_DNA"/>
</dbReference>
<protein>
    <recommendedName>
        <fullName evidence="3">DUF4383 domain-containing protein</fullName>
    </recommendedName>
</protein>
<reference evidence="2" key="1">
    <citation type="submission" date="2020-02" db="EMBL/GenBank/DDBJ databases">
        <authorList>
            <person name="Meier V. D."/>
        </authorList>
    </citation>
    <scope>NUCLEOTIDE SEQUENCE</scope>
    <source>
        <strain evidence="2">AVDCRST_MAG37</strain>
    </source>
</reference>
<feature type="transmembrane region" description="Helical" evidence="1">
    <location>
        <begin position="100"/>
        <end position="118"/>
    </location>
</feature>
<name>A0A6J4Q7A4_9ACTN</name>
<keyword evidence="1" id="KW-1133">Transmembrane helix</keyword>
<feature type="transmembrane region" description="Helical" evidence="1">
    <location>
        <begin position="67"/>
        <end position="88"/>
    </location>
</feature>